<dbReference type="InterPro" id="IPR001314">
    <property type="entry name" value="Peptidase_S1A"/>
</dbReference>
<evidence type="ECO:0000256" key="10">
    <source>
        <dbReference type="ARBA" id="ARBA00084094"/>
    </source>
</evidence>
<proteinExistence type="inferred from homology"/>
<dbReference type="InterPro" id="IPR001254">
    <property type="entry name" value="Trypsin_dom"/>
</dbReference>
<dbReference type="InterPro" id="IPR050430">
    <property type="entry name" value="Peptidase_S1"/>
</dbReference>
<dbReference type="InterPro" id="IPR009003">
    <property type="entry name" value="Peptidase_S1_PA"/>
</dbReference>
<reference evidence="13" key="1">
    <citation type="submission" date="2022-03" db="EMBL/GenBank/DDBJ databases">
        <authorList>
            <person name="Lindestad O."/>
        </authorList>
    </citation>
    <scope>NUCLEOTIDE SEQUENCE</scope>
</reference>
<dbReference type="PRINTS" id="PR00722">
    <property type="entry name" value="CHYMOTRYPSIN"/>
</dbReference>
<evidence type="ECO:0000256" key="8">
    <source>
        <dbReference type="ARBA" id="ARBA00023240"/>
    </source>
</evidence>
<keyword evidence="14" id="KW-1185">Reference proteome</keyword>
<gene>
    <name evidence="13" type="primary">jg7094</name>
    <name evidence="13" type="ORF">PAEG_LOCUS8523</name>
</gene>
<dbReference type="Gene3D" id="2.40.10.10">
    <property type="entry name" value="Trypsin-like serine proteases"/>
    <property type="match status" value="1"/>
</dbReference>
<accession>A0A8S4R062</accession>
<evidence type="ECO:0000256" key="6">
    <source>
        <dbReference type="ARBA" id="ARBA00022825"/>
    </source>
</evidence>
<keyword evidence="3" id="KW-0800">Toxin</keyword>
<dbReference type="SMART" id="SM00020">
    <property type="entry name" value="Tryp_SPc"/>
    <property type="match status" value="1"/>
</dbReference>
<feature type="domain" description="Peptidase S1" evidence="12">
    <location>
        <begin position="25"/>
        <end position="255"/>
    </location>
</feature>
<protein>
    <submittedName>
        <fullName evidence="13">Jg7094 protein</fullName>
    </submittedName>
</protein>
<comment type="function">
    <text evidence="9">Fibrinolytic activity; shows preferential cleavage of Arg-Gly bonds in all three fibrinogen chains. Contact with the caterpillars causes severe bleeding, due the anticoagulant effect of the protein.</text>
</comment>
<evidence type="ECO:0000313" key="14">
    <source>
        <dbReference type="Proteomes" id="UP000838756"/>
    </source>
</evidence>
<evidence type="ECO:0000256" key="2">
    <source>
        <dbReference type="ARBA" id="ARBA00007664"/>
    </source>
</evidence>
<dbReference type="GO" id="GO:0090729">
    <property type="term" value="F:toxin activity"/>
    <property type="evidence" value="ECO:0007669"/>
    <property type="project" value="UniProtKB-KW"/>
</dbReference>
<dbReference type="PANTHER" id="PTHR24276:SF91">
    <property type="entry name" value="AT26814P-RELATED"/>
    <property type="match status" value="1"/>
</dbReference>
<sequence length="255" mass="27416">MNKVTVILAIVCLSTAAALPEQQRIAGGAVATLAQHPYTAAVLYASNNVNFLPICGGAIINNRSILTAIYCWSKTGVHSNQFRARTGSVNSTSGGVLHNIAQIISHPNYNSWNHDNNIGILRVSTIIAFSTSVRPVPIAGSNYNLADYQFVWAIGWGRTTVNSVVSEQLRRVEIRTINQGRCSEIYGVSFVTPNMICAGWPTTGRGSCVADTGSPLLHNNVAVGVTSFSIGCGDVNFPPIYTRISRYTTWIQANA</sequence>
<dbReference type="InterPro" id="IPR043504">
    <property type="entry name" value="Peptidase_S1_PA_chymotrypsin"/>
</dbReference>
<keyword evidence="10" id="KW-1205">Fibrinolytic toxin</keyword>
<organism evidence="13 14">
    <name type="scientific">Pararge aegeria aegeria</name>
    <dbReference type="NCBI Taxonomy" id="348720"/>
    <lineage>
        <taxon>Eukaryota</taxon>
        <taxon>Metazoa</taxon>
        <taxon>Ecdysozoa</taxon>
        <taxon>Arthropoda</taxon>
        <taxon>Hexapoda</taxon>
        <taxon>Insecta</taxon>
        <taxon>Pterygota</taxon>
        <taxon>Neoptera</taxon>
        <taxon>Endopterygota</taxon>
        <taxon>Lepidoptera</taxon>
        <taxon>Glossata</taxon>
        <taxon>Ditrysia</taxon>
        <taxon>Papilionoidea</taxon>
        <taxon>Nymphalidae</taxon>
        <taxon>Satyrinae</taxon>
        <taxon>Satyrini</taxon>
        <taxon>Parargina</taxon>
        <taxon>Pararge</taxon>
    </lineage>
</organism>
<dbReference type="FunFam" id="2.40.10.10:FF:000068">
    <property type="entry name" value="transmembrane protease serine 2"/>
    <property type="match status" value="1"/>
</dbReference>
<keyword evidence="5" id="KW-0378">Hydrolase</keyword>
<evidence type="ECO:0000256" key="11">
    <source>
        <dbReference type="SAM" id="SignalP"/>
    </source>
</evidence>
<dbReference type="PROSITE" id="PS50240">
    <property type="entry name" value="TRYPSIN_DOM"/>
    <property type="match status" value="1"/>
</dbReference>
<feature type="signal peptide" evidence="11">
    <location>
        <begin position="1"/>
        <end position="18"/>
    </location>
</feature>
<evidence type="ECO:0000256" key="3">
    <source>
        <dbReference type="ARBA" id="ARBA00022656"/>
    </source>
</evidence>
<keyword evidence="6" id="KW-0720">Serine protease</keyword>
<dbReference type="Pfam" id="PF00089">
    <property type="entry name" value="Trypsin"/>
    <property type="match status" value="1"/>
</dbReference>
<name>A0A8S4R062_9NEOP</name>
<keyword evidence="4" id="KW-0645">Protease</keyword>
<evidence type="ECO:0000259" key="12">
    <source>
        <dbReference type="PROSITE" id="PS50240"/>
    </source>
</evidence>
<evidence type="ECO:0000256" key="7">
    <source>
        <dbReference type="ARBA" id="ARBA00023157"/>
    </source>
</evidence>
<dbReference type="SUPFAM" id="SSF50494">
    <property type="entry name" value="Trypsin-like serine proteases"/>
    <property type="match status" value="1"/>
</dbReference>
<comment type="subcellular location">
    <subcellularLocation>
        <location evidence="1">Secreted</location>
        <location evidence="1">Extracellular space</location>
    </subcellularLocation>
</comment>
<dbReference type="GO" id="GO:0004252">
    <property type="term" value="F:serine-type endopeptidase activity"/>
    <property type="evidence" value="ECO:0007669"/>
    <property type="project" value="InterPro"/>
</dbReference>
<keyword evidence="7" id="KW-1015">Disulfide bond</keyword>
<dbReference type="OrthoDB" id="6889030at2759"/>
<evidence type="ECO:0000256" key="5">
    <source>
        <dbReference type="ARBA" id="ARBA00022801"/>
    </source>
</evidence>
<evidence type="ECO:0000256" key="4">
    <source>
        <dbReference type="ARBA" id="ARBA00022670"/>
    </source>
</evidence>
<evidence type="ECO:0000313" key="13">
    <source>
        <dbReference type="EMBL" id="CAH2229023.1"/>
    </source>
</evidence>
<dbReference type="Proteomes" id="UP000838756">
    <property type="component" value="Unassembled WGS sequence"/>
</dbReference>
<keyword evidence="11" id="KW-0732">Signal</keyword>
<feature type="chain" id="PRO_5035842966" evidence="11">
    <location>
        <begin position="19"/>
        <end position="255"/>
    </location>
</feature>
<dbReference type="PANTHER" id="PTHR24276">
    <property type="entry name" value="POLYSERASE-RELATED"/>
    <property type="match status" value="1"/>
</dbReference>
<dbReference type="GO" id="GO:0005576">
    <property type="term" value="C:extracellular region"/>
    <property type="evidence" value="ECO:0007669"/>
    <property type="project" value="UniProtKB-SubCell"/>
</dbReference>
<comment type="similarity">
    <text evidence="2">Belongs to the peptidase S1 family.</text>
</comment>
<keyword evidence="8" id="KW-1199">Hemostasis impairing toxin</keyword>
<comment type="caution">
    <text evidence="13">The sequence shown here is derived from an EMBL/GenBank/DDBJ whole genome shotgun (WGS) entry which is preliminary data.</text>
</comment>
<evidence type="ECO:0000256" key="1">
    <source>
        <dbReference type="ARBA" id="ARBA00004239"/>
    </source>
</evidence>
<dbReference type="CDD" id="cd00190">
    <property type="entry name" value="Tryp_SPc"/>
    <property type="match status" value="1"/>
</dbReference>
<dbReference type="AlphaFoldDB" id="A0A8S4R062"/>
<evidence type="ECO:0000256" key="9">
    <source>
        <dbReference type="ARBA" id="ARBA00055534"/>
    </source>
</evidence>
<dbReference type="GO" id="GO:0006508">
    <property type="term" value="P:proteolysis"/>
    <property type="evidence" value="ECO:0007669"/>
    <property type="project" value="UniProtKB-KW"/>
</dbReference>
<dbReference type="EMBL" id="CAKXAJ010024665">
    <property type="protein sequence ID" value="CAH2229023.1"/>
    <property type="molecule type" value="Genomic_DNA"/>
</dbReference>